<protein>
    <submittedName>
        <fullName evidence="1">Uncharacterized protein</fullName>
    </submittedName>
</protein>
<dbReference type="EMBL" id="JAROCA020000001">
    <property type="protein sequence ID" value="MDY0404630.1"/>
    <property type="molecule type" value="Genomic_DNA"/>
</dbReference>
<proteinExistence type="predicted"/>
<dbReference type="Proteomes" id="UP001228376">
    <property type="component" value="Unassembled WGS sequence"/>
</dbReference>
<dbReference type="RefSeq" id="WP_320384255.1">
    <property type="nucleotide sequence ID" value="NZ_JAROCA020000001.1"/>
</dbReference>
<name>A0ABU5CEI0_9BACI</name>
<accession>A0ABU5CEI0</accession>
<evidence type="ECO:0000313" key="1">
    <source>
        <dbReference type="EMBL" id="MDY0404630.1"/>
    </source>
</evidence>
<sequence>MDETHSQLALLQRLMQMFQDADTLNYLCRKKTRKM</sequence>
<reference evidence="1 2" key="1">
    <citation type="submission" date="2023-10" db="EMBL/GenBank/DDBJ databases">
        <title>179-bfca-hs.</title>
        <authorList>
            <person name="Miliotis G."/>
            <person name="Sengupta P."/>
            <person name="Hameed A."/>
            <person name="Chuvochina M."/>
            <person name="Mcdonagh F."/>
            <person name="Simpson A.C."/>
            <person name="Singh N.K."/>
            <person name="Rekha P.D."/>
            <person name="Raman K."/>
            <person name="Hugenholtz P."/>
            <person name="Venkateswaran K."/>
        </authorList>
    </citation>
    <scope>NUCLEOTIDE SEQUENCE [LARGE SCALE GENOMIC DNA]</scope>
    <source>
        <strain evidence="1 2">179-BFC-A-HS</strain>
    </source>
</reference>
<organism evidence="1 2">
    <name type="scientific">Tigheibacillus jepli</name>
    <dbReference type="NCBI Taxonomy" id="3035914"/>
    <lineage>
        <taxon>Bacteria</taxon>
        <taxon>Bacillati</taxon>
        <taxon>Bacillota</taxon>
        <taxon>Bacilli</taxon>
        <taxon>Bacillales</taxon>
        <taxon>Bacillaceae</taxon>
        <taxon>Tigheibacillus</taxon>
    </lineage>
</organism>
<keyword evidence="2" id="KW-1185">Reference proteome</keyword>
<comment type="caution">
    <text evidence="1">The sequence shown here is derived from an EMBL/GenBank/DDBJ whole genome shotgun (WGS) entry which is preliminary data.</text>
</comment>
<gene>
    <name evidence="1" type="ORF">P5G51_003695</name>
</gene>
<evidence type="ECO:0000313" key="2">
    <source>
        <dbReference type="Proteomes" id="UP001228376"/>
    </source>
</evidence>